<dbReference type="InterPro" id="IPR016136">
    <property type="entry name" value="DNA_helicase_N/primase_C"/>
</dbReference>
<dbReference type="GO" id="GO:0006260">
    <property type="term" value="P:DNA replication"/>
    <property type="evidence" value="ECO:0007669"/>
    <property type="project" value="InterPro"/>
</dbReference>
<feature type="compositionally biased region" description="Basic and acidic residues" evidence="1">
    <location>
        <begin position="172"/>
        <end position="182"/>
    </location>
</feature>
<proteinExistence type="predicted"/>
<feature type="region of interest" description="Disordered" evidence="1">
    <location>
        <begin position="160"/>
        <end position="182"/>
    </location>
</feature>
<dbReference type="RefSeq" id="WP_144013662.1">
    <property type="nucleotide sequence ID" value="NZ_VKDK01000013.1"/>
</dbReference>
<dbReference type="AlphaFoldDB" id="A0A553FUQ7"/>
<gene>
    <name evidence="2" type="ORF">FNY97_08535</name>
</gene>
<evidence type="ECO:0000313" key="3">
    <source>
        <dbReference type="Proteomes" id="UP000320443"/>
    </source>
</evidence>
<protein>
    <recommendedName>
        <fullName evidence="4">DNA helicase DnaB-like N-terminal domain-containing protein</fullName>
    </recommendedName>
</protein>
<dbReference type="EMBL" id="VKDK01000013">
    <property type="protein sequence ID" value="TRX60980.1"/>
    <property type="molecule type" value="Genomic_DNA"/>
</dbReference>
<dbReference type="Proteomes" id="UP000320443">
    <property type="component" value="Unassembled WGS sequence"/>
</dbReference>
<dbReference type="GO" id="GO:0003678">
    <property type="term" value="F:DNA helicase activity"/>
    <property type="evidence" value="ECO:0007669"/>
    <property type="project" value="InterPro"/>
</dbReference>
<evidence type="ECO:0000256" key="1">
    <source>
        <dbReference type="SAM" id="MobiDB-lite"/>
    </source>
</evidence>
<keyword evidence="3" id="KW-1185">Reference proteome</keyword>
<name>A0A553FUQ7_9CORY</name>
<dbReference type="InterPro" id="IPR036185">
    <property type="entry name" value="DNA_heli_DnaB-like_N_sf"/>
</dbReference>
<reference evidence="2 3" key="1">
    <citation type="submission" date="2019-07" db="EMBL/GenBank/DDBJ databases">
        <title>Draft genome of C. aurimucosum strain 2274.</title>
        <authorList>
            <person name="Pacheco L.G.C."/>
            <person name="Aguiar E.R.G.R."/>
            <person name="Santos C.S."/>
            <person name="Rocha D.J.P.G."/>
            <person name="Sant'Anna L.O."/>
            <person name="Mattos-Guaraldi A.L."/>
            <person name="Santos L.S."/>
        </authorList>
    </citation>
    <scope>NUCLEOTIDE SEQUENCE [LARGE SCALE GENOMIC DNA]</scope>
    <source>
        <strain evidence="2 3">2274</strain>
    </source>
</reference>
<comment type="caution">
    <text evidence="2">The sequence shown here is derived from an EMBL/GenBank/DDBJ whole genome shotgun (WGS) entry which is preliminary data.</text>
</comment>
<dbReference type="Gene3D" id="1.10.860.10">
    <property type="entry name" value="DNAb Helicase, Chain A"/>
    <property type="match status" value="1"/>
</dbReference>
<evidence type="ECO:0000313" key="2">
    <source>
        <dbReference type="EMBL" id="TRX60980.1"/>
    </source>
</evidence>
<organism evidence="2 3">
    <name type="scientific">Corynebacterium hiratae</name>
    <dbReference type="NCBI Taxonomy" id="3139423"/>
    <lineage>
        <taxon>Bacteria</taxon>
        <taxon>Bacillati</taxon>
        <taxon>Actinomycetota</taxon>
        <taxon>Actinomycetes</taxon>
        <taxon>Mycobacteriales</taxon>
        <taxon>Corynebacteriaceae</taxon>
        <taxon>Corynebacterium</taxon>
    </lineage>
</organism>
<dbReference type="SUPFAM" id="SSF48024">
    <property type="entry name" value="N-terminal domain of DnaB helicase"/>
    <property type="match status" value="1"/>
</dbReference>
<accession>A0A553FUQ7</accession>
<dbReference type="GO" id="GO:0005524">
    <property type="term" value="F:ATP binding"/>
    <property type="evidence" value="ECO:0007669"/>
    <property type="project" value="InterPro"/>
</dbReference>
<evidence type="ECO:0008006" key="4">
    <source>
        <dbReference type="Google" id="ProtNLM"/>
    </source>
</evidence>
<sequence length="182" mass="19995">MPSITTFNARHVLAALMAAPHDFSSSAVKRLQANDFPNWIHQTIFKALEETLNSSTSEGGALLVQVHAHLLETGHLKDTDNGLRAELAELANIKGQPEMFASLSKILISARWRNEAKDYAERILQHIDSSETDLIAALAGLETVRQHYVRAYPFHPAASHLTPPVALPKQSTETRKEGQVGA</sequence>